<dbReference type="GeneID" id="64628683"/>
<evidence type="ECO:0000313" key="3">
    <source>
        <dbReference type="Proteomes" id="UP000807769"/>
    </source>
</evidence>
<comment type="caution">
    <text evidence="2">The sequence shown here is derived from an EMBL/GenBank/DDBJ whole genome shotgun (WGS) entry which is preliminary data.</text>
</comment>
<evidence type="ECO:0000256" key="1">
    <source>
        <dbReference type="SAM" id="SignalP"/>
    </source>
</evidence>
<keyword evidence="3" id="KW-1185">Reference proteome</keyword>
<gene>
    <name evidence="2" type="ORF">BJ212DRAFT_1328642</name>
</gene>
<proteinExistence type="predicted"/>
<accession>A0A9P7EHW7</accession>
<dbReference type="RefSeq" id="XP_041196938.1">
    <property type="nucleotide sequence ID" value="XM_041334666.1"/>
</dbReference>
<feature type="signal peptide" evidence="1">
    <location>
        <begin position="1"/>
        <end position="19"/>
    </location>
</feature>
<organism evidence="2 3">
    <name type="scientific">Suillus subaureus</name>
    <dbReference type="NCBI Taxonomy" id="48587"/>
    <lineage>
        <taxon>Eukaryota</taxon>
        <taxon>Fungi</taxon>
        <taxon>Dikarya</taxon>
        <taxon>Basidiomycota</taxon>
        <taxon>Agaricomycotina</taxon>
        <taxon>Agaricomycetes</taxon>
        <taxon>Agaricomycetidae</taxon>
        <taxon>Boletales</taxon>
        <taxon>Suillineae</taxon>
        <taxon>Suillaceae</taxon>
        <taxon>Suillus</taxon>
    </lineage>
</organism>
<name>A0A9P7EHW7_9AGAM</name>
<sequence length="107" mass="12351">MSCFFFAVYLLSTPMAIQNQHSSSNSNASHKAQPSLRHHCRRLSLLPPRRPWHLLLLRLALLHQMLQTCSHDPFYRGFALCFSFVVRLPHMPMVINAACVQLSYKCI</sequence>
<protein>
    <recommendedName>
        <fullName evidence="4">Secreted protein</fullName>
    </recommendedName>
</protein>
<reference evidence="2" key="1">
    <citation type="journal article" date="2020" name="New Phytol.">
        <title>Comparative genomics reveals dynamic genome evolution in host specialist ectomycorrhizal fungi.</title>
        <authorList>
            <person name="Lofgren L.A."/>
            <person name="Nguyen N.H."/>
            <person name="Vilgalys R."/>
            <person name="Ruytinx J."/>
            <person name="Liao H.L."/>
            <person name="Branco S."/>
            <person name="Kuo A."/>
            <person name="LaButti K."/>
            <person name="Lipzen A."/>
            <person name="Andreopoulos W."/>
            <person name="Pangilinan J."/>
            <person name="Riley R."/>
            <person name="Hundley H."/>
            <person name="Na H."/>
            <person name="Barry K."/>
            <person name="Grigoriev I.V."/>
            <person name="Stajich J.E."/>
            <person name="Kennedy P.G."/>
        </authorList>
    </citation>
    <scope>NUCLEOTIDE SEQUENCE</scope>
    <source>
        <strain evidence="2">MN1</strain>
    </source>
</reference>
<evidence type="ECO:0000313" key="2">
    <source>
        <dbReference type="EMBL" id="KAG1822532.1"/>
    </source>
</evidence>
<dbReference type="EMBL" id="JABBWG010000005">
    <property type="protein sequence ID" value="KAG1822532.1"/>
    <property type="molecule type" value="Genomic_DNA"/>
</dbReference>
<dbReference type="Proteomes" id="UP000807769">
    <property type="component" value="Unassembled WGS sequence"/>
</dbReference>
<keyword evidence="1" id="KW-0732">Signal</keyword>
<evidence type="ECO:0008006" key="4">
    <source>
        <dbReference type="Google" id="ProtNLM"/>
    </source>
</evidence>
<feature type="chain" id="PRO_5040148860" description="Secreted protein" evidence="1">
    <location>
        <begin position="20"/>
        <end position="107"/>
    </location>
</feature>
<dbReference type="AlphaFoldDB" id="A0A9P7EHW7"/>